<dbReference type="PRINTS" id="PR00364">
    <property type="entry name" value="DISEASERSIST"/>
</dbReference>
<evidence type="ECO:0000313" key="3">
    <source>
        <dbReference type="EMBL" id="NEB97254.1"/>
    </source>
</evidence>
<gene>
    <name evidence="3" type="ORF">G3I58_04400</name>
</gene>
<accession>A0A7K3R513</accession>
<evidence type="ECO:0000256" key="1">
    <source>
        <dbReference type="SAM" id="MobiDB-lite"/>
    </source>
</evidence>
<dbReference type="InterPro" id="IPR041664">
    <property type="entry name" value="AAA_16"/>
</dbReference>
<evidence type="ECO:0000313" key="4">
    <source>
        <dbReference type="Proteomes" id="UP000470951"/>
    </source>
</evidence>
<dbReference type="PANTHER" id="PTHR47691:SF3">
    <property type="entry name" value="HTH-TYPE TRANSCRIPTIONAL REGULATOR RV0890C-RELATED"/>
    <property type="match status" value="1"/>
</dbReference>
<dbReference type="Gene3D" id="3.40.50.300">
    <property type="entry name" value="P-loop containing nucleotide triphosphate hydrolases"/>
    <property type="match status" value="1"/>
</dbReference>
<sequence>MSEREAAEGPPIPPAPPAGPGPGAGSAGADSAAPGPVRLDAFAPGGRVYQAARDLYVSEGHHVRPAGPLAVVEPVLPTDEAAAEVFVGRGTERREVLAVLDPAHGATGMIVASSVAGLAGIGKTALARSCAAEAVGRGWYAGGAVFVDLNGYARDPADQVMPEHVFAPMLHALGFRGRPADSPAGQAAQYHRMLADLAAEGRPVLLVLDNASSTAQIADLMPRSRAHRTLITSRHTLVTRGSRTLELGALSPAGARALVEEQLEFLSPGGTRTRQDATGTERLCRLCGHLPLALHIATALLARDPDLTPSELADELARARHKLDVLDDGERAVRAAFELSYRRLTPQQARMFRLLPVNPGPHIATDAVARLVDLPDDRAVGLIRELARAHVVERVGNGVWRQHDLMRAYAIELLGRHGDNQGAASNRLIEHYISLAADAMSALHGEGPTPSFATVEAALAWCDREHPNLQAATSMAATFGDDDGALRIQETLVAVYAHRGQTAEWEAAARTAVRFAREAKDHPGRSRALHQVMVALERGGRQDEAMEAAGVLLRFQQVVIEAASLAEHPLDCQRLLQHAVAAVAESGRLLGEREDRLLHTRRTDIARVANARHLDETFREIGPRAPRRPAGPDTEDIPGEDCRGTGPRAPRHPAGPDTEDIPGEDCRGTGPRAPRHPAGPDTEDIPGEDCRGTGPRPPRRPPEPAAEEEVPDVALEATRWAREALERLSEHSPGVAHSVAGAAPAQMAARRALSLIPEDLRPEDADDWRGVCALLARFAAARLAGGPMSRDAGRLAQRDWSWGVLPHVASTYEIAVQAYRRVNDAAAQVRLYTDLAEESFQSGAYPLAAKYRLAAAGIAEAMGDEEGQGEALSAAAHAHLLLANHEEAARFAERAFPLLTAAKRPGPAGRALTTLANAHYSLNLPARALSAALGAEALTASAGDLPGRTAALLVLGLAQRATDRAKDSSASWRTALHIARTLDDPYLTPSTESFLKSVGHLRG</sequence>
<dbReference type="Proteomes" id="UP000470951">
    <property type="component" value="Unassembled WGS sequence"/>
</dbReference>
<dbReference type="EMBL" id="JAAGMS010000049">
    <property type="protein sequence ID" value="NEB97254.1"/>
    <property type="molecule type" value="Genomic_DNA"/>
</dbReference>
<dbReference type="PANTHER" id="PTHR47691">
    <property type="entry name" value="REGULATOR-RELATED"/>
    <property type="match status" value="1"/>
</dbReference>
<dbReference type="RefSeq" id="WP_164269007.1">
    <property type="nucleotide sequence ID" value="NZ_JAAGMS010000049.1"/>
</dbReference>
<dbReference type="Pfam" id="PF13191">
    <property type="entry name" value="AAA_16"/>
    <property type="match status" value="1"/>
</dbReference>
<name>A0A7K3R513_STRAQ</name>
<feature type="compositionally biased region" description="Pro residues" evidence="1">
    <location>
        <begin position="10"/>
        <end position="20"/>
    </location>
</feature>
<feature type="region of interest" description="Disordered" evidence="1">
    <location>
        <begin position="1"/>
        <end position="37"/>
    </location>
</feature>
<feature type="region of interest" description="Disordered" evidence="1">
    <location>
        <begin position="617"/>
        <end position="713"/>
    </location>
</feature>
<comment type="caution">
    <text evidence="3">The sequence shown here is derived from an EMBL/GenBank/DDBJ whole genome shotgun (WGS) entry which is preliminary data.</text>
</comment>
<evidence type="ECO:0000259" key="2">
    <source>
        <dbReference type="Pfam" id="PF13191"/>
    </source>
</evidence>
<proteinExistence type="predicted"/>
<protein>
    <submittedName>
        <fullName evidence="3">AAA family ATPase</fullName>
    </submittedName>
</protein>
<dbReference type="Gene3D" id="1.25.40.10">
    <property type="entry name" value="Tetratricopeptide repeat domain"/>
    <property type="match status" value="1"/>
</dbReference>
<dbReference type="AlphaFoldDB" id="A0A7K3R513"/>
<organism evidence="3 4">
    <name type="scientific">Streptomyces anulatus</name>
    <name type="common">Streptomyces chrysomallus</name>
    <dbReference type="NCBI Taxonomy" id="1892"/>
    <lineage>
        <taxon>Bacteria</taxon>
        <taxon>Bacillati</taxon>
        <taxon>Actinomycetota</taxon>
        <taxon>Actinomycetes</taxon>
        <taxon>Kitasatosporales</taxon>
        <taxon>Streptomycetaceae</taxon>
        <taxon>Streptomyces</taxon>
    </lineage>
</organism>
<feature type="domain" description="Orc1-like AAA ATPase" evidence="2">
    <location>
        <begin position="86"/>
        <end position="212"/>
    </location>
</feature>
<dbReference type="SUPFAM" id="SSF52540">
    <property type="entry name" value="P-loop containing nucleoside triphosphate hydrolases"/>
    <property type="match status" value="1"/>
</dbReference>
<dbReference type="InterPro" id="IPR027417">
    <property type="entry name" value="P-loop_NTPase"/>
</dbReference>
<feature type="compositionally biased region" description="Low complexity" evidence="1">
    <location>
        <begin position="27"/>
        <end position="36"/>
    </location>
</feature>
<reference evidence="3 4" key="1">
    <citation type="submission" date="2020-01" db="EMBL/GenBank/DDBJ databases">
        <title>Insect and environment-associated Actinomycetes.</title>
        <authorList>
            <person name="Currrie C."/>
            <person name="Chevrette M."/>
            <person name="Carlson C."/>
            <person name="Stubbendieck R."/>
            <person name="Wendt-Pienkowski E."/>
        </authorList>
    </citation>
    <scope>NUCLEOTIDE SEQUENCE [LARGE SCALE GENOMIC DNA]</scope>
    <source>
        <strain evidence="3 4">SID7903</strain>
    </source>
</reference>
<dbReference type="InterPro" id="IPR011990">
    <property type="entry name" value="TPR-like_helical_dom_sf"/>
</dbReference>
<dbReference type="SUPFAM" id="SSF48452">
    <property type="entry name" value="TPR-like"/>
    <property type="match status" value="1"/>
</dbReference>